<evidence type="ECO:0000256" key="2">
    <source>
        <dbReference type="ARBA" id="ARBA00022516"/>
    </source>
</evidence>
<keyword evidence="9 10" id="KW-0275">Fatty acid biosynthesis</keyword>
<evidence type="ECO:0000256" key="3">
    <source>
        <dbReference type="ARBA" id="ARBA00022679"/>
    </source>
</evidence>
<protein>
    <recommendedName>
        <fullName evidence="10">Elongation of very long chain fatty acids protein</fullName>
        <ecNumber evidence="10">2.3.1.199</ecNumber>
    </recommendedName>
    <alternativeName>
        <fullName evidence="10">Very-long-chain 3-oxoacyl-CoA synthase</fullName>
    </alternativeName>
</protein>
<feature type="transmembrane region" description="Helical" evidence="10">
    <location>
        <begin position="28"/>
        <end position="46"/>
    </location>
</feature>
<dbReference type="PANTHER" id="PTHR11157:SF21">
    <property type="entry name" value="ELONGATION OF VERY LONG CHAIN FATTY ACIDS PROTEIN"/>
    <property type="match status" value="1"/>
</dbReference>
<dbReference type="InParanoid" id="A0A7R8UVQ8"/>
<dbReference type="InterPro" id="IPR002076">
    <property type="entry name" value="ELO_fam"/>
</dbReference>
<dbReference type="EMBL" id="LR899012">
    <property type="protein sequence ID" value="CAD7087456.1"/>
    <property type="molecule type" value="Genomic_DNA"/>
</dbReference>
<feature type="transmembrane region" description="Helical" evidence="10">
    <location>
        <begin position="110"/>
        <end position="131"/>
    </location>
</feature>
<name>A0A7R8UVQ8_HERIL</name>
<dbReference type="OrthoDB" id="434092at2759"/>
<keyword evidence="7 10" id="KW-0443">Lipid metabolism</keyword>
<dbReference type="GO" id="GO:0034626">
    <property type="term" value="P:fatty acid elongation, polyunsaturated fatty acid"/>
    <property type="evidence" value="ECO:0007669"/>
    <property type="project" value="TreeGrafter"/>
</dbReference>
<evidence type="ECO:0000313" key="12">
    <source>
        <dbReference type="EMBL" id="CAD7087456.1"/>
    </source>
</evidence>
<evidence type="ECO:0000256" key="9">
    <source>
        <dbReference type="ARBA" id="ARBA00023160"/>
    </source>
</evidence>
<keyword evidence="8 10" id="KW-0472">Membrane</keyword>
<evidence type="ECO:0000256" key="5">
    <source>
        <dbReference type="ARBA" id="ARBA00022832"/>
    </source>
</evidence>
<dbReference type="GO" id="GO:0009922">
    <property type="term" value="F:fatty acid elongase activity"/>
    <property type="evidence" value="ECO:0007669"/>
    <property type="project" value="UniProtKB-EC"/>
</dbReference>
<keyword evidence="13" id="KW-1185">Reference proteome</keyword>
<dbReference type="Pfam" id="PF13976">
    <property type="entry name" value="gag_pre-integrs"/>
    <property type="match status" value="1"/>
</dbReference>
<organism evidence="12 13">
    <name type="scientific">Hermetia illucens</name>
    <name type="common">Black soldier fly</name>
    <dbReference type="NCBI Taxonomy" id="343691"/>
    <lineage>
        <taxon>Eukaryota</taxon>
        <taxon>Metazoa</taxon>
        <taxon>Ecdysozoa</taxon>
        <taxon>Arthropoda</taxon>
        <taxon>Hexapoda</taxon>
        <taxon>Insecta</taxon>
        <taxon>Pterygota</taxon>
        <taxon>Neoptera</taxon>
        <taxon>Endopterygota</taxon>
        <taxon>Diptera</taxon>
        <taxon>Brachycera</taxon>
        <taxon>Stratiomyomorpha</taxon>
        <taxon>Stratiomyidae</taxon>
        <taxon>Hermetiinae</taxon>
        <taxon>Hermetia</taxon>
    </lineage>
</organism>
<feature type="transmembrane region" description="Helical" evidence="10">
    <location>
        <begin position="67"/>
        <end position="90"/>
    </location>
</feature>
<dbReference type="AlphaFoldDB" id="A0A7R8UVQ8"/>
<comment type="subcellular location">
    <subcellularLocation>
        <location evidence="1">Membrane</location>
        <topology evidence="1">Multi-pass membrane protein</topology>
    </subcellularLocation>
</comment>
<dbReference type="PANTHER" id="PTHR11157">
    <property type="entry name" value="FATTY ACID ACYL TRANSFERASE-RELATED"/>
    <property type="match status" value="1"/>
</dbReference>
<comment type="similarity">
    <text evidence="10">Belongs to the ELO family.</text>
</comment>
<dbReference type="EC" id="2.3.1.199" evidence="10"/>
<evidence type="ECO:0000256" key="10">
    <source>
        <dbReference type="RuleBase" id="RU361115"/>
    </source>
</evidence>
<dbReference type="GO" id="GO:0019367">
    <property type="term" value="P:fatty acid elongation, saturated fatty acid"/>
    <property type="evidence" value="ECO:0007669"/>
    <property type="project" value="TreeGrafter"/>
</dbReference>
<keyword evidence="5 10" id="KW-0276">Fatty acid metabolism</keyword>
<dbReference type="GO" id="GO:0030148">
    <property type="term" value="P:sphingolipid biosynthetic process"/>
    <property type="evidence" value="ECO:0007669"/>
    <property type="project" value="TreeGrafter"/>
</dbReference>
<evidence type="ECO:0000256" key="6">
    <source>
        <dbReference type="ARBA" id="ARBA00022989"/>
    </source>
</evidence>
<dbReference type="GO" id="GO:0042761">
    <property type="term" value="P:very long-chain fatty acid biosynthetic process"/>
    <property type="evidence" value="ECO:0007669"/>
    <property type="project" value="TreeGrafter"/>
</dbReference>
<gene>
    <name evidence="12" type="ORF">HERILL_LOCUS10164</name>
</gene>
<keyword evidence="4 10" id="KW-0812">Transmembrane</keyword>
<accession>A0A7R8UVQ8</accession>
<dbReference type="Proteomes" id="UP000594454">
    <property type="component" value="Chromosome 4"/>
</dbReference>
<evidence type="ECO:0000256" key="4">
    <source>
        <dbReference type="ARBA" id="ARBA00022692"/>
    </source>
</evidence>
<comment type="caution">
    <text evidence="10">Lacks conserved residue(s) required for the propagation of feature annotation.</text>
</comment>
<keyword evidence="6 10" id="KW-1133">Transmembrane helix</keyword>
<keyword evidence="2 10" id="KW-0444">Lipid biosynthesis</keyword>
<proteinExistence type="inferred from homology"/>
<evidence type="ECO:0000256" key="1">
    <source>
        <dbReference type="ARBA" id="ARBA00004141"/>
    </source>
</evidence>
<dbReference type="Pfam" id="PF01151">
    <property type="entry name" value="ELO"/>
    <property type="match status" value="1"/>
</dbReference>
<evidence type="ECO:0000313" key="13">
    <source>
        <dbReference type="Proteomes" id="UP000594454"/>
    </source>
</evidence>
<keyword evidence="3 10" id="KW-0808">Transferase</keyword>
<dbReference type="InterPro" id="IPR025724">
    <property type="entry name" value="GAG-pre-integrase_dom"/>
</dbReference>
<evidence type="ECO:0000259" key="11">
    <source>
        <dbReference type="Pfam" id="PF13976"/>
    </source>
</evidence>
<comment type="catalytic activity">
    <reaction evidence="10">
        <text>a very-long-chain acyl-CoA + malonyl-CoA + H(+) = a very-long-chain 3-oxoacyl-CoA + CO2 + CoA</text>
        <dbReference type="Rhea" id="RHEA:32727"/>
        <dbReference type="ChEBI" id="CHEBI:15378"/>
        <dbReference type="ChEBI" id="CHEBI:16526"/>
        <dbReference type="ChEBI" id="CHEBI:57287"/>
        <dbReference type="ChEBI" id="CHEBI:57384"/>
        <dbReference type="ChEBI" id="CHEBI:90725"/>
        <dbReference type="ChEBI" id="CHEBI:90736"/>
        <dbReference type="EC" id="2.3.1.199"/>
    </reaction>
</comment>
<dbReference type="GO" id="GO:0005789">
    <property type="term" value="C:endoplasmic reticulum membrane"/>
    <property type="evidence" value="ECO:0007669"/>
    <property type="project" value="TreeGrafter"/>
</dbReference>
<reference evidence="12 13" key="1">
    <citation type="submission" date="2020-11" db="EMBL/GenBank/DDBJ databases">
        <authorList>
            <person name="Wallbank WR R."/>
            <person name="Pardo Diaz C."/>
            <person name="Kozak K."/>
            <person name="Martin S."/>
            <person name="Jiggins C."/>
            <person name="Moest M."/>
            <person name="Warren A I."/>
            <person name="Generalovic N T."/>
            <person name="Byers J.R.P. K."/>
            <person name="Montejo-Kovacevich G."/>
            <person name="Yen C E."/>
        </authorList>
    </citation>
    <scope>NUCLEOTIDE SEQUENCE [LARGE SCALE GENOMIC DNA]</scope>
</reference>
<evidence type="ECO:0000256" key="8">
    <source>
        <dbReference type="ARBA" id="ARBA00023136"/>
    </source>
</evidence>
<sequence>MALVLRELYKNYLYFSNEGRDTRLENSLLMGSPLKPLSIVLFYLYFVKSLGPRLMENRKPFELKNVLIVYNLFQVIVNCYLAGWGTVSLWGRDIRCLNVDYSPSGINEARISYCYYMLKVFDLLDTVFFILRKRYDQASFLHVYHHVVGVCTDKGFDVLFKGKLVTINRDGEAFGVGVKQDNQIYRMLFKVRKPSVAREANVSTVNLRVWHERMGHVNNKVLREMTQKGLIRGVKLADINNFFCKPCAFGKAHRLSFKKNETNRKTKPGEYIHSDVCGPFSTESIGGARF</sequence>
<feature type="domain" description="GAG-pre-integrase" evidence="11">
    <location>
        <begin position="185"/>
        <end position="251"/>
    </location>
</feature>
<evidence type="ECO:0000256" key="7">
    <source>
        <dbReference type="ARBA" id="ARBA00023098"/>
    </source>
</evidence>
<dbReference type="GO" id="GO:0034625">
    <property type="term" value="P:fatty acid elongation, monounsaturated fatty acid"/>
    <property type="evidence" value="ECO:0007669"/>
    <property type="project" value="TreeGrafter"/>
</dbReference>